<evidence type="ECO:0000259" key="12">
    <source>
        <dbReference type="Pfam" id="PF13609"/>
    </source>
</evidence>
<evidence type="ECO:0000256" key="4">
    <source>
        <dbReference type="ARBA" id="ARBA00022452"/>
    </source>
</evidence>
<evidence type="ECO:0000256" key="1">
    <source>
        <dbReference type="ARBA" id="ARBA00004571"/>
    </source>
</evidence>
<dbReference type="Proteomes" id="UP000252884">
    <property type="component" value="Unassembled WGS sequence"/>
</dbReference>
<keyword evidence="9" id="KW-0472">Membrane</keyword>
<keyword evidence="14" id="KW-1185">Reference proteome</keyword>
<evidence type="ECO:0000256" key="11">
    <source>
        <dbReference type="SAM" id="SignalP"/>
    </source>
</evidence>
<comment type="subunit">
    <text evidence="2">Homotrimer.</text>
</comment>
<comment type="subcellular location">
    <subcellularLocation>
        <location evidence="1">Cell outer membrane</location>
        <topology evidence="1">Multi-pass membrane protein</topology>
    </subcellularLocation>
</comment>
<dbReference type="PANTHER" id="PTHR34501">
    <property type="entry name" value="PROTEIN YDDL-RELATED"/>
    <property type="match status" value="1"/>
</dbReference>
<evidence type="ECO:0000256" key="2">
    <source>
        <dbReference type="ARBA" id="ARBA00011233"/>
    </source>
</evidence>
<accession>A0A368XLB7</accession>
<name>A0A368XLB7_9BURK</name>
<sequence length="351" mass="36684">MNKTAGAVFALAAWGGACAQSSVTLYGTADLYLSRDSSGGHTTTGLKDGGHTASRIGFRGTEDLGGGLEAHFLLEAGYNPETGAGTLPGPSLAFSRQAFVGLSGAWGQLDAGRMYTPMFYTLFKADPYGVNAVFSPLNLVSATDAQPGITAFAARASGMLRYRTPVASPFVADIAYAPGKAATSSRRSGEFKGAAFGWQRKPWYVGYAFQRVRSGSAAAPVAVPAVTTYHALSASYQFTDLALYAHGMRTTARLPGVPDAVLFALGASYPVTPVSTLIVEAIRRKVDGSARAQVAWTLGYDHHLSKRTALYARWLGLDNRSGASATLAGVPVVADSGDGVRVLAAGIRHTF</sequence>
<evidence type="ECO:0000313" key="14">
    <source>
        <dbReference type="Proteomes" id="UP000252884"/>
    </source>
</evidence>
<feature type="signal peptide" evidence="11">
    <location>
        <begin position="1"/>
        <end position="19"/>
    </location>
</feature>
<keyword evidence="3" id="KW-0813">Transport</keyword>
<dbReference type="SUPFAM" id="SSF56935">
    <property type="entry name" value="Porins"/>
    <property type="match status" value="1"/>
</dbReference>
<evidence type="ECO:0000313" key="13">
    <source>
        <dbReference type="EMBL" id="RCW68763.1"/>
    </source>
</evidence>
<organism evidence="13 14">
    <name type="scientific">Pseudorhodoferax soli</name>
    <dbReference type="NCBI Taxonomy" id="545864"/>
    <lineage>
        <taxon>Bacteria</taxon>
        <taxon>Pseudomonadati</taxon>
        <taxon>Pseudomonadota</taxon>
        <taxon>Betaproteobacteria</taxon>
        <taxon>Burkholderiales</taxon>
        <taxon>Comamonadaceae</taxon>
    </lineage>
</organism>
<dbReference type="PROSITE" id="PS51257">
    <property type="entry name" value="PROKAR_LIPOPROTEIN"/>
    <property type="match status" value="1"/>
</dbReference>
<keyword evidence="7" id="KW-0406">Ion transport</keyword>
<evidence type="ECO:0000256" key="7">
    <source>
        <dbReference type="ARBA" id="ARBA00023065"/>
    </source>
</evidence>
<dbReference type="GO" id="GO:0009279">
    <property type="term" value="C:cell outer membrane"/>
    <property type="evidence" value="ECO:0007669"/>
    <property type="project" value="UniProtKB-SubCell"/>
</dbReference>
<dbReference type="PRINTS" id="PR00182">
    <property type="entry name" value="ECOLNEIPORIN"/>
</dbReference>
<evidence type="ECO:0000256" key="9">
    <source>
        <dbReference type="ARBA" id="ARBA00023136"/>
    </source>
</evidence>
<keyword evidence="4" id="KW-1134">Transmembrane beta strand</keyword>
<dbReference type="Pfam" id="PF13609">
    <property type="entry name" value="Porin_4"/>
    <property type="match status" value="1"/>
</dbReference>
<feature type="domain" description="Porin" evidence="12">
    <location>
        <begin position="7"/>
        <end position="312"/>
    </location>
</feature>
<dbReference type="Gene3D" id="2.40.160.10">
    <property type="entry name" value="Porin"/>
    <property type="match status" value="1"/>
</dbReference>
<reference evidence="13 14" key="1">
    <citation type="submission" date="2018-07" db="EMBL/GenBank/DDBJ databases">
        <title>Genomic Encyclopedia of Type Strains, Phase IV (KMG-IV): sequencing the most valuable type-strain genomes for metagenomic binning, comparative biology and taxonomic classification.</title>
        <authorList>
            <person name="Goeker M."/>
        </authorList>
    </citation>
    <scope>NUCLEOTIDE SEQUENCE [LARGE SCALE GENOMIC DNA]</scope>
    <source>
        <strain evidence="13 14">DSM 21634</strain>
    </source>
</reference>
<dbReference type="AlphaFoldDB" id="A0A368XLB7"/>
<comment type="caution">
    <text evidence="13">The sequence shown here is derived from an EMBL/GenBank/DDBJ whole genome shotgun (WGS) entry which is preliminary data.</text>
</comment>
<proteinExistence type="predicted"/>
<dbReference type="OrthoDB" id="6975458at2"/>
<keyword evidence="5" id="KW-0812">Transmembrane</keyword>
<protein>
    <submittedName>
        <fullName evidence="13">Putative porin</fullName>
    </submittedName>
</protein>
<dbReference type="InterPro" id="IPR050298">
    <property type="entry name" value="Gram-neg_bact_OMP"/>
</dbReference>
<keyword evidence="10" id="KW-0998">Cell outer membrane</keyword>
<dbReference type="CDD" id="cd00342">
    <property type="entry name" value="gram_neg_porins"/>
    <property type="match status" value="1"/>
</dbReference>
<dbReference type="RefSeq" id="WP_114470285.1">
    <property type="nucleotide sequence ID" value="NZ_QPJK01000007.1"/>
</dbReference>
<evidence type="ECO:0000256" key="5">
    <source>
        <dbReference type="ARBA" id="ARBA00022692"/>
    </source>
</evidence>
<keyword evidence="6 11" id="KW-0732">Signal</keyword>
<dbReference type="GO" id="GO:0034220">
    <property type="term" value="P:monoatomic ion transmembrane transport"/>
    <property type="evidence" value="ECO:0007669"/>
    <property type="project" value="InterPro"/>
</dbReference>
<dbReference type="InterPro" id="IPR023614">
    <property type="entry name" value="Porin_dom_sf"/>
</dbReference>
<keyword evidence="8" id="KW-0626">Porin</keyword>
<evidence type="ECO:0000256" key="3">
    <source>
        <dbReference type="ARBA" id="ARBA00022448"/>
    </source>
</evidence>
<gene>
    <name evidence="13" type="ORF">DES41_107285</name>
</gene>
<feature type="chain" id="PRO_5017059081" evidence="11">
    <location>
        <begin position="20"/>
        <end position="351"/>
    </location>
</feature>
<dbReference type="GO" id="GO:0015288">
    <property type="term" value="F:porin activity"/>
    <property type="evidence" value="ECO:0007669"/>
    <property type="project" value="UniProtKB-KW"/>
</dbReference>
<evidence type="ECO:0000256" key="8">
    <source>
        <dbReference type="ARBA" id="ARBA00023114"/>
    </source>
</evidence>
<evidence type="ECO:0000256" key="10">
    <source>
        <dbReference type="ARBA" id="ARBA00023237"/>
    </source>
</evidence>
<dbReference type="InterPro" id="IPR001702">
    <property type="entry name" value="Porin_Gram-ve"/>
</dbReference>
<dbReference type="PANTHER" id="PTHR34501:SF9">
    <property type="entry name" value="MAJOR OUTER MEMBRANE PROTEIN P.IA"/>
    <property type="match status" value="1"/>
</dbReference>
<dbReference type="GO" id="GO:0046930">
    <property type="term" value="C:pore complex"/>
    <property type="evidence" value="ECO:0007669"/>
    <property type="project" value="UniProtKB-KW"/>
</dbReference>
<dbReference type="InterPro" id="IPR033900">
    <property type="entry name" value="Gram_neg_porin_domain"/>
</dbReference>
<evidence type="ECO:0000256" key="6">
    <source>
        <dbReference type="ARBA" id="ARBA00022729"/>
    </source>
</evidence>
<dbReference type="EMBL" id="QPJK01000007">
    <property type="protein sequence ID" value="RCW68763.1"/>
    <property type="molecule type" value="Genomic_DNA"/>
</dbReference>